<dbReference type="SMART" id="SM00164">
    <property type="entry name" value="TBC"/>
    <property type="match status" value="1"/>
</dbReference>
<dbReference type="PANTHER" id="PTHR47219">
    <property type="entry name" value="RAB GTPASE-ACTIVATING PROTEIN 1-LIKE"/>
    <property type="match status" value="1"/>
</dbReference>
<organism evidence="2 3">
    <name type="scientific">Durusdinium trenchii</name>
    <dbReference type="NCBI Taxonomy" id="1381693"/>
    <lineage>
        <taxon>Eukaryota</taxon>
        <taxon>Sar</taxon>
        <taxon>Alveolata</taxon>
        <taxon>Dinophyceae</taxon>
        <taxon>Suessiales</taxon>
        <taxon>Symbiodiniaceae</taxon>
        <taxon>Durusdinium</taxon>
    </lineage>
</organism>
<dbReference type="InterPro" id="IPR035969">
    <property type="entry name" value="Rab-GAP_TBC_sf"/>
</dbReference>
<gene>
    <name evidence="2" type="ORF">SCF082_LOCUS13696</name>
</gene>
<dbReference type="Gene3D" id="1.10.8.270">
    <property type="entry name" value="putative rabgap domain of human tbc1 domain family member 14 like domains"/>
    <property type="match status" value="1"/>
</dbReference>
<dbReference type="InterPro" id="IPR000195">
    <property type="entry name" value="Rab-GAP-TBC_dom"/>
</dbReference>
<dbReference type="SUPFAM" id="SSF47923">
    <property type="entry name" value="Ypt/Rab-GAP domain of gyp1p"/>
    <property type="match status" value="2"/>
</dbReference>
<dbReference type="PROSITE" id="PS50086">
    <property type="entry name" value="TBC_RABGAP"/>
    <property type="match status" value="1"/>
</dbReference>
<evidence type="ECO:0000313" key="3">
    <source>
        <dbReference type="Proteomes" id="UP001642464"/>
    </source>
</evidence>
<proteinExistence type="predicted"/>
<evidence type="ECO:0000313" key="2">
    <source>
        <dbReference type="EMBL" id="CAK9017564.1"/>
    </source>
</evidence>
<reference evidence="2 3" key="1">
    <citation type="submission" date="2024-02" db="EMBL/GenBank/DDBJ databases">
        <authorList>
            <person name="Chen Y."/>
            <person name="Shah S."/>
            <person name="Dougan E. K."/>
            <person name="Thang M."/>
            <person name="Chan C."/>
        </authorList>
    </citation>
    <scope>NUCLEOTIDE SEQUENCE [LARGE SCALE GENOMIC DNA]</scope>
</reference>
<evidence type="ECO:0000259" key="1">
    <source>
        <dbReference type="PROSITE" id="PS50086"/>
    </source>
</evidence>
<name>A0ABP0JSZ1_9DINO</name>
<protein>
    <recommendedName>
        <fullName evidence="1">Rab-GAP TBC domain-containing protein</fullName>
    </recommendedName>
</protein>
<dbReference type="PANTHER" id="PTHR47219:SF9">
    <property type="entry name" value="GTPASE ACTIVATING PROTEIN AND CENTROSOME-ASSOCIATED, ISOFORM B"/>
    <property type="match status" value="1"/>
</dbReference>
<comment type="caution">
    <text evidence="2">The sequence shown here is derived from an EMBL/GenBank/DDBJ whole genome shotgun (WGS) entry which is preliminary data.</text>
</comment>
<dbReference type="EMBL" id="CAXAMM010008513">
    <property type="protein sequence ID" value="CAK9017564.1"/>
    <property type="molecule type" value="Genomic_DNA"/>
</dbReference>
<accession>A0ABP0JSZ1</accession>
<dbReference type="InterPro" id="IPR050302">
    <property type="entry name" value="Rab_GAP_TBC_domain"/>
</dbReference>
<sequence length="299" mass="33442">MECLKGCSCLTALFLSRPECLDETQRLQLWSGVHLNELPEESMRSLVRAGVPSSLRWSLWTSHLRAAPRGSAQWPAEGTTPCAPPLEVAADAARTSLGGKRLVEEEVKSLEKVCAAYASRDPVIGYCQGMNFVVAVLLLASGGDEMETFQCFVGLVRHLDLVTFYADGFPRLREYVDESCKLLPLFLPKLSHHFELNGILPEQFLHSWHLTLFASCLPRAAILEVWDDIICCSGTELLVPLAIALLESLQELLLRSSGSEISRSLRSVPRGEQDAQTLGFELRRRSHEIWSSWPHRTRK</sequence>
<dbReference type="Gene3D" id="1.10.472.80">
    <property type="entry name" value="Ypt/Rab-GAP domain of gyp1p, domain 3"/>
    <property type="match status" value="1"/>
</dbReference>
<dbReference type="Proteomes" id="UP001642464">
    <property type="component" value="Unassembled WGS sequence"/>
</dbReference>
<feature type="non-terminal residue" evidence="2">
    <location>
        <position position="299"/>
    </location>
</feature>
<feature type="domain" description="Rab-GAP TBC" evidence="1">
    <location>
        <begin position="50"/>
        <end position="233"/>
    </location>
</feature>
<keyword evidence="3" id="KW-1185">Reference proteome</keyword>
<dbReference type="Pfam" id="PF00566">
    <property type="entry name" value="RabGAP-TBC"/>
    <property type="match status" value="1"/>
</dbReference>